<accession>A0A835SMV2</accession>
<evidence type="ECO:0000256" key="1">
    <source>
        <dbReference type="SAM" id="MobiDB-lite"/>
    </source>
</evidence>
<feature type="compositionally biased region" description="Pro residues" evidence="1">
    <location>
        <begin position="429"/>
        <end position="451"/>
    </location>
</feature>
<evidence type="ECO:0000313" key="3">
    <source>
        <dbReference type="Proteomes" id="UP000650467"/>
    </source>
</evidence>
<dbReference type="EMBL" id="JAEHOC010000029">
    <property type="protein sequence ID" value="KAG2429909.1"/>
    <property type="molecule type" value="Genomic_DNA"/>
</dbReference>
<feature type="compositionally biased region" description="Low complexity" evidence="1">
    <location>
        <begin position="408"/>
        <end position="428"/>
    </location>
</feature>
<feature type="region of interest" description="Disordered" evidence="1">
    <location>
        <begin position="294"/>
        <end position="331"/>
    </location>
</feature>
<feature type="compositionally biased region" description="Low complexity" evidence="1">
    <location>
        <begin position="317"/>
        <end position="330"/>
    </location>
</feature>
<dbReference type="AlphaFoldDB" id="A0A835SMV2"/>
<protein>
    <submittedName>
        <fullName evidence="2">Uncharacterized protein</fullName>
    </submittedName>
</protein>
<feature type="region of interest" description="Disordered" evidence="1">
    <location>
        <begin position="1"/>
        <end position="22"/>
    </location>
</feature>
<feature type="region of interest" description="Disordered" evidence="1">
    <location>
        <begin position="408"/>
        <end position="455"/>
    </location>
</feature>
<dbReference type="Proteomes" id="UP000650467">
    <property type="component" value="Unassembled WGS sequence"/>
</dbReference>
<organism evidence="2 3">
    <name type="scientific">Chlamydomonas incerta</name>
    <dbReference type="NCBI Taxonomy" id="51695"/>
    <lineage>
        <taxon>Eukaryota</taxon>
        <taxon>Viridiplantae</taxon>
        <taxon>Chlorophyta</taxon>
        <taxon>core chlorophytes</taxon>
        <taxon>Chlorophyceae</taxon>
        <taxon>CS clade</taxon>
        <taxon>Chlamydomonadales</taxon>
        <taxon>Chlamydomonadaceae</taxon>
        <taxon>Chlamydomonas</taxon>
    </lineage>
</organism>
<keyword evidence="3" id="KW-1185">Reference proteome</keyword>
<name>A0A835SMV2_CHLIN</name>
<feature type="region of interest" description="Disordered" evidence="1">
    <location>
        <begin position="79"/>
        <end position="101"/>
    </location>
</feature>
<gene>
    <name evidence="2" type="ORF">HXX76_010689</name>
</gene>
<comment type="caution">
    <text evidence="2">The sequence shown here is derived from an EMBL/GenBank/DDBJ whole genome shotgun (WGS) entry which is preliminary data.</text>
</comment>
<proteinExistence type="predicted"/>
<reference evidence="2" key="1">
    <citation type="journal article" date="2020" name="bioRxiv">
        <title>Comparative genomics of Chlamydomonas.</title>
        <authorList>
            <person name="Craig R.J."/>
            <person name="Hasan A.R."/>
            <person name="Ness R.W."/>
            <person name="Keightley P.D."/>
        </authorList>
    </citation>
    <scope>NUCLEOTIDE SEQUENCE</scope>
    <source>
        <strain evidence="2">SAG 7.73</strain>
    </source>
</reference>
<dbReference type="OrthoDB" id="546260at2759"/>
<sequence>MLREPQQGRPQPELGSAALPSAPTTAAINGGAGVFAALPPPLQLLQLLLLAAPLVLYAALFVSREHRTRRALVALRDGNAGPRSASAAEPSGGVDVGGAGAGSSQAAAAAAPAARANASARPAGGADGGGAVTAAVAVGHADGGSDGEDGYAQEPELLRWRRFDPCTYMPGLPLRWRLLLGLFRHFVVCRPSNDASLGLQGWREGRLARWDLAFPVLTVFDRPSQAVPGEGFHEWPLFDIFKIPLSGLGGSWHQYLSRGLSHDERRRVRQRTRLYASFESRGLLHCEVVGLGPRQPQQQEQEEEEQQEKTSPPPPAAATAATGAAATAADDGGDDAVARALRPPRVSGGAPGSAAARALVSELWALYEATGRRNGFTEVTRQQFTQLLEEAPGVQVIVIREGSRHTCATPAAAGTTSASAASATSAPSPTSPSPPAPAPPTPPAPPDPPTRPGRMLAFAGVLPQRDSLQLLYAGQEYGSPLVRESNAYFQTAFVALQLALDHNSSCSSGSSSSSSSSSSCCYCDAKGAEAAEVAAAAAGHVSPFFPAHVPPPLQLQPFAWLDLGPGHRFVKTHLGAAPHPLVLYARGIGPLTHMLAGRLLGAHLDARKLLTDP</sequence>
<evidence type="ECO:0000313" key="2">
    <source>
        <dbReference type="EMBL" id="KAG2429909.1"/>
    </source>
</evidence>